<evidence type="ECO:0000259" key="8">
    <source>
        <dbReference type="PROSITE" id="PS50928"/>
    </source>
</evidence>
<dbReference type="Pfam" id="PF00528">
    <property type="entry name" value="BPD_transp_1"/>
    <property type="match status" value="1"/>
</dbReference>
<dbReference type="InterPro" id="IPR035906">
    <property type="entry name" value="MetI-like_sf"/>
</dbReference>
<dbReference type="GO" id="GO:0042918">
    <property type="term" value="P:alkanesulfonate transmembrane transport"/>
    <property type="evidence" value="ECO:0007669"/>
    <property type="project" value="UniProtKB-ARBA"/>
</dbReference>
<comment type="subcellular location">
    <subcellularLocation>
        <location evidence="1 7">Cell membrane</location>
        <topology evidence="1 7">Multi-pass membrane protein</topology>
    </subcellularLocation>
</comment>
<dbReference type="Gene3D" id="1.10.3720.10">
    <property type="entry name" value="MetI-like"/>
    <property type="match status" value="1"/>
</dbReference>
<accession>A0A917TB53</accession>
<dbReference type="InterPro" id="IPR000515">
    <property type="entry name" value="MetI-like"/>
</dbReference>
<evidence type="ECO:0000256" key="4">
    <source>
        <dbReference type="ARBA" id="ARBA00022692"/>
    </source>
</evidence>
<proteinExistence type="inferred from homology"/>
<keyword evidence="2 7" id="KW-0813">Transport</keyword>
<dbReference type="PANTHER" id="PTHR30151">
    <property type="entry name" value="ALKANE SULFONATE ABC TRANSPORTER-RELATED, MEMBRANE SUBUNIT"/>
    <property type="match status" value="1"/>
</dbReference>
<dbReference type="PANTHER" id="PTHR30151:SF0">
    <property type="entry name" value="ABC TRANSPORTER PERMEASE PROTEIN MJ0413-RELATED"/>
    <property type="match status" value="1"/>
</dbReference>
<reference evidence="9" key="1">
    <citation type="journal article" date="2014" name="Int. J. Syst. Evol. Microbiol.">
        <title>Complete genome sequence of Corynebacterium casei LMG S-19264T (=DSM 44701T), isolated from a smear-ripened cheese.</title>
        <authorList>
            <consortium name="US DOE Joint Genome Institute (JGI-PGF)"/>
            <person name="Walter F."/>
            <person name="Albersmeier A."/>
            <person name="Kalinowski J."/>
            <person name="Ruckert C."/>
        </authorList>
    </citation>
    <scope>NUCLEOTIDE SEQUENCE</scope>
    <source>
        <strain evidence="9">CGMCC 4.7308</strain>
    </source>
</reference>
<dbReference type="SUPFAM" id="SSF161098">
    <property type="entry name" value="MetI-like"/>
    <property type="match status" value="1"/>
</dbReference>
<dbReference type="FunFam" id="1.10.3720.10:FF:000003">
    <property type="entry name" value="Aliphatic sulfonate ABC transporter permease"/>
    <property type="match status" value="1"/>
</dbReference>
<keyword evidence="4 7" id="KW-0812">Transmembrane</keyword>
<name>A0A917TB53_9ACTN</name>
<keyword evidence="5 7" id="KW-1133">Transmembrane helix</keyword>
<keyword evidence="3" id="KW-1003">Cell membrane</keyword>
<feature type="transmembrane region" description="Helical" evidence="7">
    <location>
        <begin position="15"/>
        <end position="34"/>
    </location>
</feature>
<evidence type="ECO:0000313" key="10">
    <source>
        <dbReference type="Proteomes" id="UP000655208"/>
    </source>
</evidence>
<feature type="transmembrane region" description="Helical" evidence="7">
    <location>
        <begin position="133"/>
        <end position="152"/>
    </location>
</feature>
<keyword evidence="10" id="KW-1185">Reference proteome</keyword>
<organism evidence="9 10">
    <name type="scientific">Nakamurella endophytica</name>
    <dbReference type="NCBI Taxonomy" id="1748367"/>
    <lineage>
        <taxon>Bacteria</taxon>
        <taxon>Bacillati</taxon>
        <taxon>Actinomycetota</taxon>
        <taxon>Actinomycetes</taxon>
        <taxon>Nakamurellales</taxon>
        <taxon>Nakamurellaceae</taxon>
        <taxon>Nakamurella</taxon>
    </lineage>
</organism>
<evidence type="ECO:0000313" key="9">
    <source>
        <dbReference type="EMBL" id="GGM16674.1"/>
    </source>
</evidence>
<sequence>MVRGFRRAVRRRRQWQWSLGVAAIAVVVLVYWVLTLTSDNPALLPPPGEILQGFVDGVRDGSLVDATLASLRRVAIGYGIGCAVAVVVGSLRGWFRFVGYILDPIVDALRPVPALAYIPLVILWFGIGESARILVIGVASFLSCIVSVTAGMRRVPPVYVDAARTMGARRTRIFLTIALPSSVPFIFAGLRVALGAAWGTLVAAELIAAQTGLGYLLQAGQEFFHTEIVIVALIVIGVIGFLMDALLQAVESWLLRWSPETRR</sequence>
<gene>
    <name evidence="9" type="ORF">GCM10011594_40950</name>
</gene>
<feature type="domain" description="ABC transmembrane type-1" evidence="8">
    <location>
        <begin position="63"/>
        <end position="247"/>
    </location>
</feature>
<dbReference type="RefSeq" id="WP_188944715.1">
    <property type="nucleotide sequence ID" value="NZ_BMNA01000016.1"/>
</dbReference>
<feature type="transmembrane region" description="Helical" evidence="7">
    <location>
        <begin position="75"/>
        <end position="95"/>
    </location>
</feature>
<evidence type="ECO:0000256" key="2">
    <source>
        <dbReference type="ARBA" id="ARBA00022448"/>
    </source>
</evidence>
<feature type="transmembrane region" description="Helical" evidence="7">
    <location>
        <begin position="107"/>
        <end position="127"/>
    </location>
</feature>
<feature type="transmembrane region" description="Helical" evidence="7">
    <location>
        <begin position="196"/>
        <end position="217"/>
    </location>
</feature>
<feature type="transmembrane region" description="Helical" evidence="7">
    <location>
        <begin position="229"/>
        <end position="250"/>
    </location>
</feature>
<dbReference type="GO" id="GO:0005886">
    <property type="term" value="C:plasma membrane"/>
    <property type="evidence" value="ECO:0007669"/>
    <property type="project" value="UniProtKB-SubCell"/>
</dbReference>
<evidence type="ECO:0000256" key="3">
    <source>
        <dbReference type="ARBA" id="ARBA00022475"/>
    </source>
</evidence>
<dbReference type="EMBL" id="BMNA01000016">
    <property type="protein sequence ID" value="GGM16674.1"/>
    <property type="molecule type" value="Genomic_DNA"/>
</dbReference>
<evidence type="ECO:0000256" key="6">
    <source>
        <dbReference type="ARBA" id="ARBA00023136"/>
    </source>
</evidence>
<evidence type="ECO:0000256" key="5">
    <source>
        <dbReference type="ARBA" id="ARBA00022989"/>
    </source>
</evidence>
<dbReference type="CDD" id="cd06261">
    <property type="entry name" value="TM_PBP2"/>
    <property type="match status" value="1"/>
</dbReference>
<dbReference type="AlphaFoldDB" id="A0A917TB53"/>
<reference evidence="9" key="2">
    <citation type="submission" date="2020-09" db="EMBL/GenBank/DDBJ databases">
        <authorList>
            <person name="Sun Q."/>
            <person name="Zhou Y."/>
        </authorList>
    </citation>
    <scope>NUCLEOTIDE SEQUENCE</scope>
    <source>
        <strain evidence="9">CGMCC 4.7308</strain>
    </source>
</reference>
<evidence type="ECO:0000256" key="7">
    <source>
        <dbReference type="RuleBase" id="RU363032"/>
    </source>
</evidence>
<comment type="similarity">
    <text evidence="7">Belongs to the binding-protein-dependent transport system permease family.</text>
</comment>
<evidence type="ECO:0000256" key="1">
    <source>
        <dbReference type="ARBA" id="ARBA00004651"/>
    </source>
</evidence>
<protein>
    <submittedName>
        <fullName evidence="9">ABC transporter permease</fullName>
    </submittedName>
</protein>
<dbReference type="Proteomes" id="UP000655208">
    <property type="component" value="Unassembled WGS sequence"/>
</dbReference>
<dbReference type="PROSITE" id="PS50928">
    <property type="entry name" value="ABC_TM1"/>
    <property type="match status" value="1"/>
</dbReference>
<keyword evidence="6 7" id="KW-0472">Membrane</keyword>
<feature type="transmembrane region" description="Helical" evidence="7">
    <location>
        <begin position="173"/>
        <end position="190"/>
    </location>
</feature>
<comment type="caution">
    <text evidence="9">The sequence shown here is derived from an EMBL/GenBank/DDBJ whole genome shotgun (WGS) entry which is preliminary data.</text>
</comment>